<dbReference type="EMBL" id="AWXR01000030">
    <property type="protein sequence ID" value="ERM82235.1"/>
    <property type="molecule type" value="Genomic_DNA"/>
</dbReference>
<dbReference type="AlphaFoldDB" id="U5BNV9"/>
<reference evidence="1 2" key="1">
    <citation type="journal article" date="2013" name="Genome Announc.">
        <title>Draft Genome Sequence of the Psychrophilic and Alkaliphilic Rhodonellum psychrophilum Strain GCM71T.</title>
        <authorList>
            <person name="Hauptmann A.L."/>
            <person name="Glaring M.A."/>
            <person name="Hallin P.F."/>
            <person name="Prieme A."/>
            <person name="Stougaard P."/>
        </authorList>
    </citation>
    <scope>NUCLEOTIDE SEQUENCE [LARGE SCALE GENOMIC DNA]</scope>
    <source>
        <strain evidence="1 2">GCM71</strain>
    </source>
</reference>
<proteinExistence type="predicted"/>
<evidence type="ECO:0000313" key="1">
    <source>
        <dbReference type="EMBL" id="ERM82235.1"/>
    </source>
</evidence>
<evidence type="ECO:0000313" key="2">
    <source>
        <dbReference type="Proteomes" id="UP000016843"/>
    </source>
</evidence>
<protein>
    <submittedName>
        <fullName evidence="1">Uncharacterized protein</fullName>
    </submittedName>
</protein>
<organism evidence="1 2">
    <name type="scientific">Rhodonellum psychrophilum GCM71 = DSM 17998</name>
    <dbReference type="NCBI Taxonomy" id="1123057"/>
    <lineage>
        <taxon>Bacteria</taxon>
        <taxon>Pseudomonadati</taxon>
        <taxon>Bacteroidota</taxon>
        <taxon>Cytophagia</taxon>
        <taxon>Cytophagales</taxon>
        <taxon>Cytophagaceae</taxon>
        <taxon>Rhodonellum</taxon>
    </lineage>
</organism>
<gene>
    <name evidence="1" type="ORF">P872_18810</name>
</gene>
<accession>U5BNV9</accession>
<dbReference type="Proteomes" id="UP000016843">
    <property type="component" value="Unassembled WGS sequence"/>
</dbReference>
<keyword evidence="2" id="KW-1185">Reference proteome</keyword>
<sequence length="44" mass="4889">MNNRDINELKETNGGVQNAFPTIAGQNSSFMFAAPHGLLQRWRG</sequence>
<comment type="caution">
    <text evidence="1">The sequence shown here is derived from an EMBL/GenBank/DDBJ whole genome shotgun (WGS) entry which is preliminary data.</text>
</comment>
<name>U5BNV9_9BACT</name>